<evidence type="ECO:0000256" key="1">
    <source>
        <dbReference type="ARBA" id="ARBA00022603"/>
    </source>
</evidence>
<dbReference type="PIRSF" id="PIRSF017269">
    <property type="entry name" value="GCD14"/>
    <property type="match status" value="1"/>
</dbReference>
<feature type="binding site" evidence="5">
    <location>
        <begin position="107"/>
        <end position="110"/>
    </location>
    <ligand>
        <name>S-adenosyl-L-methionine</name>
        <dbReference type="ChEBI" id="CHEBI:59789"/>
    </ligand>
</feature>
<proteinExistence type="predicted"/>
<feature type="binding site" evidence="5">
    <location>
        <position position="128"/>
    </location>
    <ligand>
        <name>S-adenosyl-L-methionine</name>
        <dbReference type="ChEBI" id="CHEBI:59789"/>
    </ligand>
</feature>
<keyword evidence="4" id="KW-0819">tRNA processing</keyword>
<dbReference type="CDD" id="cd02440">
    <property type="entry name" value="AdoMet_MTases"/>
    <property type="match status" value="1"/>
</dbReference>
<dbReference type="InterPro" id="IPR014816">
    <property type="entry name" value="tRNA_MeTrfase_Gcd14"/>
</dbReference>
<evidence type="ECO:0000313" key="7">
    <source>
        <dbReference type="EMBL" id="HDM36472.1"/>
    </source>
</evidence>
<organism evidence="7">
    <name type="scientific">Candidatus Syntropharchaeum butanivorans</name>
    <dbReference type="NCBI Taxonomy" id="1839936"/>
    <lineage>
        <taxon>Archaea</taxon>
        <taxon>Methanobacteriati</taxon>
        <taxon>Methanobacteriota</taxon>
        <taxon>Stenosarchaea group</taxon>
        <taxon>Methanomicrobia</taxon>
        <taxon>Methanosarcinales</taxon>
        <taxon>ANME-2 cluster</taxon>
        <taxon>Candidatus Syntropharchaeum</taxon>
    </lineage>
</organism>
<dbReference type="SUPFAM" id="SSF53335">
    <property type="entry name" value="S-adenosyl-L-methionine-dependent methyltransferases"/>
    <property type="match status" value="1"/>
</dbReference>
<dbReference type="Pfam" id="PF08704">
    <property type="entry name" value="GCD14"/>
    <property type="match status" value="1"/>
</dbReference>
<dbReference type="Proteomes" id="UP000885863">
    <property type="component" value="Unassembled WGS sequence"/>
</dbReference>
<evidence type="ECO:0000256" key="3">
    <source>
        <dbReference type="ARBA" id="ARBA00022691"/>
    </source>
</evidence>
<keyword evidence="1" id="KW-0489">Methyltransferase</keyword>
<dbReference type="AlphaFoldDB" id="A0A7C1B605"/>
<keyword evidence="3 5" id="KW-0949">S-adenosyl-L-methionine</keyword>
<evidence type="ECO:0000259" key="6">
    <source>
        <dbReference type="Pfam" id="PF08704"/>
    </source>
</evidence>
<dbReference type="Pfam" id="PF14801">
    <property type="entry name" value="TrmI-like_N"/>
    <property type="match status" value="1"/>
</dbReference>
<name>A0A7C1B605_9EURY</name>
<dbReference type="PANTHER" id="PTHR12133">
    <property type="entry name" value="TRNA (ADENINE(58)-N(1))-METHYLTRANSFERASE"/>
    <property type="match status" value="1"/>
</dbReference>
<gene>
    <name evidence="7" type="ORF">ENG09_04380</name>
</gene>
<dbReference type="PANTHER" id="PTHR12133:SF1">
    <property type="entry name" value="TRNA (ADENINE(58)-N(1))-METHYLTRANSFERASE, MITOCHONDRIAL"/>
    <property type="match status" value="1"/>
</dbReference>
<feature type="domain" description="tRNA (adenine(58)-N(1))-methyltransferase catalytic subunit TRM61 C-terminal" evidence="6">
    <location>
        <begin position="60"/>
        <end position="240"/>
    </location>
</feature>
<accession>A0A7C1B605</accession>
<protein>
    <submittedName>
        <fullName evidence="7">tRNA (Adenine-N1)-methyltransferase</fullName>
    </submittedName>
</protein>
<evidence type="ECO:0000256" key="5">
    <source>
        <dbReference type="PIRSR" id="PIRSR017269-1"/>
    </source>
</evidence>
<evidence type="ECO:0000256" key="4">
    <source>
        <dbReference type="ARBA" id="ARBA00022694"/>
    </source>
</evidence>
<dbReference type="Gene3D" id="3.40.50.150">
    <property type="entry name" value="Vaccinia Virus protein VP39"/>
    <property type="match status" value="1"/>
</dbReference>
<dbReference type="PROSITE" id="PS51620">
    <property type="entry name" value="SAM_TRM61"/>
    <property type="match status" value="1"/>
</dbReference>
<feature type="binding site" evidence="5">
    <location>
        <position position="176"/>
    </location>
    <ligand>
        <name>S-adenosyl-L-methionine</name>
        <dbReference type="ChEBI" id="CHEBI:59789"/>
    </ligand>
</feature>
<sequence length="270" mass="30583">MSKIVEGDVIQLVDRKRRRYQFRVQRGAQFSFHRGVVPHDELIGLEEGNVVTSSHGERLFVFKPTLSEFVLKMQRGAQIIYPKDIAAILMFADIFPGARVLEAGTGSAALTLALLRAVGEHGLVISYEIRKDFLEVAKRNIELFFGNIPENLILREQNIYEGFAREDKNLDRMVLDLPEPWRVVKHAKASLRNGGILVAYNPSILQIFKLSKRLEKSGGFLLTEIHEVALRGWEAGKRSIRPKHRMVAHTGFLLIARRLGDTETETGENV</sequence>
<dbReference type="EMBL" id="DQZR01000189">
    <property type="protein sequence ID" value="HDM36472.1"/>
    <property type="molecule type" value="Genomic_DNA"/>
</dbReference>
<keyword evidence="2" id="KW-0808">Transferase</keyword>
<dbReference type="GO" id="GO:0160107">
    <property type="term" value="F:tRNA (adenine(58)-N1)-methyltransferase activity"/>
    <property type="evidence" value="ECO:0007669"/>
    <property type="project" value="InterPro"/>
</dbReference>
<dbReference type="GO" id="GO:0031515">
    <property type="term" value="C:tRNA (m1A) methyltransferase complex"/>
    <property type="evidence" value="ECO:0007669"/>
    <property type="project" value="InterPro"/>
</dbReference>
<dbReference type="GO" id="GO:0030488">
    <property type="term" value="P:tRNA methylation"/>
    <property type="evidence" value="ECO:0007669"/>
    <property type="project" value="InterPro"/>
</dbReference>
<dbReference type="InterPro" id="IPR029063">
    <property type="entry name" value="SAM-dependent_MTases_sf"/>
</dbReference>
<dbReference type="Gene3D" id="3.10.330.20">
    <property type="match status" value="1"/>
</dbReference>
<evidence type="ECO:0000256" key="2">
    <source>
        <dbReference type="ARBA" id="ARBA00022679"/>
    </source>
</evidence>
<dbReference type="InterPro" id="IPR049470">
    <property type="entry name" value="TRM61_C"/>
</dbReference>
<reference evidence="7" key="1">
    <citation type="journal article" date="2020" name="mSystems">
        <title>Genome- and Community-Level Interaction Insights into Carbon Utilization and Element Cycling Functions of Hydrothermarchaeota in Hydrothermal Sediment.</title>
        <authorList>
            <person name="Zhou Z."/>
            <person name="Liu Y."/>
            <person name="Xu W."/>
            <person name="Pan J."/>
            <person name="Luo Z.H."/>
            <person name="Li M."/>
        </authorList>
    </citation>
    <scope>NUCLEOTIDE SEQUENCE [LARGE SCALE GENOMIC DNA]</scope>
    <source>
        <strain evidence="7">HyVt-185</strain>
    </source>
</reference>
<comment type="caution">
    <text evidence="7">The sequence shown here is derived from an EMBL/GenBank/DDBJ whole genome shotgun (WGS) entry which is preliminary data.</text>
</comment>